<keyword evidence="2 4" id="KW-0238">DNA-binding</keyword>
<gene>
    <name evidence="6" type="ORF">BKA16_003336</name>
</gene>
<evidence type="ECO:0000256" key="4">
    <source>
        <dbReference type="PROSITE-ProRule" id="PRU00335"/>
    </source>
</evidence>
<keyword evidence="3" id="KW-0804">Transcription</keyword>
<dbReference type="Proteomes" id="UP000551501">
    <property type="component" value="Unassembled WGS sequence"/>
</dbReference>
<dbReference type="InterPro" id="IPR036271">
    <property type="entry name" value="Tet_transcr_reg_TetR-rel_C_sf"/>
</dbReference>
<sequence>MTPEDEARALVRLLWRGRGADSTAAKKGPRQRFTVDDVVDAAVRLADDRGLTAVTVRALAAQLGVSAMSVYTYVPTREVLVGLMVDAVALRTPVPRAVGDLRADLAAVVRARREEYLTHPWLMDVSGWRDVLGPGRLRRYETQLTLFEGLPIDDVERDALVTLLESYAAGSARSALGAEAVGAMSDAQWWQVVGPELASVMPASEFPLAGRVGTAVGERYEAPGSGVDGFEIGLAVLLDGVSSRVGGL</sequence>
<evidence type="ECO:0000313" key="6">
    <source>
        <dbReference type="EMBL" id="MBB4136784.1"/>
    </source>
</evidence>
<protein>
    <submittedName>
        <fullName evidence="6">AcrR family transcriptional regulator</fullName>
    </submittedName>
</protein>
<evidence type="ECO:0000313" key="7">
    <source>
        <dbReference type="Proteomes" id="UP000551501"/>
    </source>
</evidence>
<dbReference type="GO" id="GO:0003700">
    <property type="term" value="F:DNA-binding transcription factor activity"/>
    <property type="evidence" value="ECO:0007669"/>
    <property type="project" value="TreeGrafter"/>
</dbReference>
<dbReference type="Gene3D" id="1.10.10.60">
    <property type="entry name" value="Homeodomain-like"/>
    <property type="match status" value="1"/>
</dbReference>
<dbReference type="RefSeq" id="WP_183371720.1">
    <property type="nucleotide sequence ID" value="NZ_BAABHL010000126.1"/>
</dbReference>
<feature type="DNA-binding region" description="H-T-H motif" evidence="4">
    <location>
        <begin position="55"/>
        <end position="74"/>
    </location>
</feature>
<keyword evidence="7" id="KW-1185">Reference proteome</keyword>
<evidence type="ECO:0000256" key="3">
    <source>
        <dbReference type="ARBA" id="ARBA00023163"/>
    </source>
</evidence>
<proteinExistence type="predicted"/>
<dbReference type="InterPro" id="IPR004111">
    <property type="entry name" value="Repressor_TetR_C"/>
</dbReference>
<dbReference type="InterPro" id="IPR009057">
    <property type="entry name" value="Homeodomain-like_sf"/>
</dbReference>
<accession>A0A840F2D3</accession>
<evidence type="ECO:0000256" key="1">
    <source>
        <dbReference type="ARBA" id="ARBA00023015"/>
    </source>
</evidence>
<keyword evidence="1" id="KW-0805">Transcription regulation</keyword>
<evidence type="ECO:0000259" key="5">
    <source>
        <dbReference type="PROSITE" id="PS50977"/>
    </source>
</evidence>
<dbReference type="PROSITE" id="PS50977">
    <property type="entry name" value="HTH_TETR_2"/>
    <property type="match status" value="1"/>
</dbReference>
<dbReference type="InterPro" id="IPR050109">
    <property type="entry name" value="HTH-type_TetR-like_transc_reg"/>
</dbReference>
<evidence type="ECO:0000256" key="2">
    <source>
        <dbReference type="ARBA" id="ARBA00023125"/>
    </source>
</evidence>
<dbReference type="GO" id="GO:0045892">
    <property type="term" value="P:negative regulation of DNA-templated transcription"/>
    <property type="evidence" value="ECO:0007669"/>
    <property type="project" value="InterPro"/>
</dbReference>
<dbReference type="Pfam" id="PF00440">
    <property type="entry name" value="TetR_N"/>
    <property type="match status" value="1"/>
</dbReference>
<dbReference type="PANTHER" id="PTHR30055:SF151">
    <property type="entry name" value="TRANSCRIPTIONAL REGULATORY PROTEIN"/>
    <property type="match status" value="1"/>
</dbReference>
<dbReference type="Gene3D" id="1.10.357.10">
    <property type="entry name" value="Tetracycline Repressor, domain 2"/>
    <property type="match status" value="1"/>
</dbReference>
<dbReference type="SUPFAM" id="SSF46689">
    <property type="entry name" value="Homeodomain-like"/>
    <property type="match status" value="1"/>
</dbReference>
<organism evidence="6 7">
    <name type="scientific">Gordonia humi</name>
    <dbReference type="NCBI Taxonomy" id="686429"/>
    <lineage>
        <taxon>Bacteria</taxon>
        <taxon>Bacillati</taxon>
        <taxon>Actinomycetota</taxon>
        <taxon>Actinomycetes</taxon>
        <taxon>Mycobacteriales</taxon>
        <taxon>Gordoniaceae</taxon>
        <taxon>Gordonia</taxon>
    </lineage>
</organism>
<dbReference type="PANTHER" id="PTHR30055">
    <property type="entry name" value="HTH-TYPE TRANSCRIPTIONAL REGULATOR RUTR"/>
    <property type="match status" value="1"/>
</dbReference>
<dbReference type="AlphaFoldDB" id="A0A840F2D3"/>
<reference evidence="6 7" key="1">
    <citation type="submission" date="2020-08" db="EMBL/GenBank/DDBJ databases">
        <title>Sequencing the genomes of 1000 actinobacteria strains.</title>
        <authorList>
            <person name="Klenk H.-P."/>
        </authorList>
    </citation>
    <scope>NUCLEOTIDE SEQUENCE [LARGE SCALE GENOMIC DNA]</scope>
    <source>
        <strain evidence="6 7">DSM 45298</strain>
    </source>
</reference>
<dbReference type="SUPFAM" id="SSF48498">
    <property type="entry name" value="Tetracyclin repressor-like, C-terminal domain"/>
    <property type="match status" value="1"/>
</dbReference>
<feature type="domain" description="HTH tetR-type" evidence="5">
    <location>
        <begin position="32"/>
        <end position="92"/>
    </location>
</feature>
<comment type="caution">
    <text evidence="6">The sequence shown here is derived from an EMBL/GenBank/DDBJ whole genome shotgun (WGS) entry which is preliminary data.</text>
</comment>
<dbReference type="EMBL" id="JACIFP010000001">
    <property type="protein sequence ID" value="MBB4136784.1"/>
    <property type="molecule type" value="Genomic_DNA"/>
</dbReference>
<dbReference type="GO" id="GO:0000976">
    <property type="term" value="F:transcription cis-regulatory region binding"/>
    <property type="evidence" value="ECO:0007669"/>
    <property type="project" value="TreeGrafter"/>
</dbReference>
<name>A0A840F2D3_9ACTN</name>
<dbReference type="Pfam" id="PF02909">
    <property type="entry name" value="TetR_C_1"/>
    <property type="match status" value="1"/>
</dbReference>
<dbReference type="InterPro" id="IPR001647">
    <property type="entry name" value="HTH_TetR"/>
</dbReference>